<dbReference type="AlphaFoldDB" id="A0A5C3Q7W7"/>
<dbReference type="GO" id="GO:0016020">
    <property type="term" value="C:membrane"/>
    <property type="evidence" value="ECO:0007669"/>
    <property type="project" value="UniProtKB-SubCell"/>
</dbReference>
<sequence>MLPLPTSSSSMSRRSHKPWSITDLTVDVPSKPPPSSRPSTTPHNPNAPRNSNTHRATNTNAPRTSRSALPPEAHFSATSPPRWKSPEFYLYYLLALFILPLMIILPIRVSLATHPSFMSYAPRLSWGWIHRLLGWVPGAVGERISSGQTFIPLYVDNSDAQYRGFRNNLWVLTIFVGSWISLKHGIIYATSQTRGTVDPIQRNLILAIISLFVLHGSSAIKVILLCAASCGLALVKWERWWMRPMVVWTFNALVLWTNDRWDGYKYGDLGGEAWAFLDEWRGAYPRWDVSFNITTLRLIAFGMDYHWALASSSPTTSPSSQDPAPPSGRPHTKKPSLPLQSYTLPTALAYALYTPLYIAGPIMGFDDWVVQVALPGSGSGRREEASYLLATRILSEDSTSEQDRPSSSIPNQKAKRQPLLSYTLRFLTTLLVMELVLHFMHVVAIKDARAWGGGGVDVRGNKKEYKTALIGGYTVAELGMVAFWNLIVVWLKLLLPWRFFRLWALLDGVDPPENMVRCMANNYSTMGFWRSWHRSYNIWILRYIYIPLSGSRHAFLNGLVVFTFVALWHDLTFKLLMWGWMAALIVGPEMLVRGWVYGKSERAARLRSKSYFRHLCALAGALNILLLMLANLVGFVLGVDGVVVLWGHVWGGGGGWEGLKFLATTIGVLFVGVQLMFEYREAEARAGIFRGC</sequence>
<feature type="region of interest" description="Disordered" evidence="6">
    <location>
        <begin position="1"/>
        <end position="80"/>
    </location>
</feature>
<dbReference type="STRING" id="1884261.A0A5C3Q7W7"/>
<keyword evidence="8" id="KW-0012">Acyltransferase</keyword>
<keyword evidence="4 7" id="KW-1133">Transmembrane helix</keyword>
<keyword evidence="8" id="KW-0808">Transferase</keyword>
<evidence type="ECO:0000256" key="6">
    <source>
        <dbReference type="SAM" id="MobiDB-lite"/>
    </source>
</evidence>
<dbReference type="InterPro" id="IPR051085">
    <property type="entry name" value="MB_O-acyltransferase"/>
</dbReference>
<dbReference type="Pfam" id="PF03062">
    <property type="entry name" value="MBOAT"/>
    <property type="match status" value="1"/>
</dbReference>
<keyword evidence="3 7" id="KW-0812">Transmembrane</keyword>
<dbReference type="PANTHER" id="PTHR13285">
    <property type="entry name" value="ACYLTRANSFERASE"/>
    <property type="match status" value="1"/>
</dbReference>
<keyword evidence="9" id="KW-1185">Reference proteome</keyword>
<evidence type="ECO:0000256" key="5">
    <source>
        <dbReference type="ARBA" id="ARBA00023136"/>
    </source>
</evidence>
<evidence type="ECO:0000256" key="1">
    <source>
        <dbReference type="ARBA" id="ARBA00004141"/>
    </source>
</evidence>
<dbReference type="PANTHER" id="PTHR13285:SF18">
    <property type="entry name" value="PROTEIN-CYSTEINE N-PALMITOYLTRANSFERASE RASP"/>
    <property type="match status" value="1"/>
</dbReference>
<reference evidence="8 9" key="1">
    <citation type="journal article" date="2019" name="Nat. Ecol. Evol.">
        <title>Megaphylogeny resolves global patterns of mushroom evolution.</title>
        <authorList>
            <person name="Varga T."/>
            <person name="Krizsan K."/>
            <person name="Foldi C."/>
            <person name="Dima B."/>
            <person name="Sanchez-Garcia M."/>
            <person name="Sanchez-Ramirez S."/>
            <person name="Szollosi G.J."/>
            <person name="Szarkandi J.G."/>
            <person name="Papp V."/>
            <person name="Albert L."/>
            <person name="Andreopoulos W."/>
            <person name="Angelini C."/>
            <person name="Antonin V."/>
            <person name="Barry K.W."/>
            <person name="Bougher N.L."/>
            <person name="Buchanan P."/>
            <person name="Buyck B."/>
            <person name="Bense V."/>
            <person name="Catcheside P."/>
            <person name="Chovatia M."/>
            <person name="Cooper J."/>
            <person name="Damon W."/>
            <person name="Desjardin D."/>
            <person name="Finy P."/>
            <person name="Geml J."/>
            <person name="Haridas S."/>
            <person name="Hughes K."/>
            <person name="Justo A."/>
            <person name="Karasinski D."/>
            <person name="Kautmanova I."/>
            <person name="Kiss B."/>
            <person name="Kocsube S."/>
            <person name="Kotiranta H."/>
            <person name="LaButti K.M."/>
            <person name="Lechner B.E."/>
            <person name="Liimatainen K."/>
            <person name="Lipzen A."/>
            <person name="Lukacs Z."/>
            <person name="Mihaltcheva S."/>
            <person name="Morgado L.N."/>
            <person name="Niskanen T."/>
            <person name="Noordeloos M.E."/>
            <person name="Ohm R.A."/>
            <person name="Ortiz-Santana B."/>
            <person name="Ovrebo C."/>
            <person name="Racz N."/>
            <person name="Riley R."/>
            <person name="Savchenko A."/>
            <person name="Shiryaev A."/>
            <person name="Soop K."/>
            <person name="Spirin V."/>
            <person name="Szebenyi C."/>
            <person name="Tomsovsky M."/>
            <person name="Tulloss R.E."/>
            <person name="Uehling J."/>
            <person name="Grigoriev I.V."/>
            <person name="Vagvolgyi C."/>
            <person name="Papp T."/>
            <person name="Martin F.M."/>
            <person name="Miettinen O."/>
            <person name="Hibbett D.S."/>
            <person name="Nagy L.G."/>
        </authorList>
    </citation>
    <scope>NUCLEOTIDE SEQUENCE [LARGE SCALE GENOMIC DNA]</scope>
    <source>
        <strain evidence="8 9">CBS 309.79</strain>
    </source>
</reference>
<feature type="transmembrane region" description="Helical" evidence="7">
    <location>
        <begin position="617"/>
        <end position="639"/>
    </location>
</feature>
<gene>
    <name evidence="8" type="ORF">BDV98DRAFT_573174</name>
</gene>
<evidence type="ECO:0000256" key="2">
    <source>
        <dbReference type="ARBA" id="ARBA00010323"/>
    </source>
</evidence>
<evidence type="ECO:0000256" key="3">
    <source>
        <dbReference type="ARBA" id="ARBA00022692"/>
    </source>
</evidence>
<proteinExistence type="inferred from homology"/>
<feature type="transmembrane region" description="Helical" evidence="7">
    <location>
        <begin position="422"/>
        <end position="445"/>
    </location>
</feature>
<feature type="transmembrane region" description="Helical" evidence="7">
    <location>
        <begin position="554"/>
        <end position="571"/>
    </location>
</feature>
<feature type="region of interest" description="Disordered" evidence="6">
    <location>
        <begin position="314"/>
        <end position="338"/>
    </location>
</feature>
<feature type="transmembrane region" description="Helical" evidence="7">
    <location>
        <begin position="204"/>
        <end position="235"/>
    </location>
</feature>
<dbReference type="GO" id="GO:0006506">
    <property type="term" value="P:GPI anchor biosynthetic process"/>
    <property type="evidence" value="ECO:0007669"/>
    <property type="project" value="TreeGrafter"/>
</dbReference>
<comment type="subcellular location">
    <subcellularLocation>
        <location evidence="1">Membrane</location>
        <topology evidence="1">Multi-pass membrane protein</topology>
    </subcellularLocation>
</comment>
<evidence type="ECO:0000256" key="4">
    <source>
        <dbReference type="ARBA" id="ARBA00022989"/>
    </source>
</evidence>
<feature type="transmembrane region" description="Helical" evidence="7">
    <location>
        <begin position="659"/>
        <end position="677"/>
    </location>
</feature>
<name>A0A5C3Q7W7_9AGAR</name>
<dbReference type="GO" id="GO:0008374">
    <property type="term" value="F:O-acyltransferase activity"/>
    <property type="evidence" value="ECO:0007669"/>
    <property type="project" value="TreeGrafter"/>
</dbReference>
<evidence type="ECO:0000313" key="8">
    <source>
        <dbReference type="EMBL" id="TFK98165.1"/>
    </source>
</evidence>
<dbReference type="OrthoDB" id="420606at2759"/>
<evidence type="ECO:0000256" key="7">
    <source>
        <dbReference type="SAM" id="Phobius"/>
    </source>
</evidence>
<feature type="compositionally biased region" description="Polar residues" evidence="6">
    <location>
        <begin position="43"/>
        <end position="67"/>
    </location>
</feature>
<dbReference type="Proteomes" id="UP000305067">
    <property type="component" value="Unassembled WGS sequence"/>
</dbReference>
<dbReference type="InterPro" id="IPR004299">
    <property type="entry name" value="MBOAT_fam"/>
</dbReference>
<comment type="similarity">
    <text evidence="2">Belongs to the membrane-bound acyltransferase family.</text>
</comment>
<protein>
    <submittedName>
        <fullName evidence="8">MBOAT, membrane-bound O-acyltransferase family-domain-containing protein</fullName>
    </submittedName>
</protein>
<organism evidence="8 9">
    <name type="scientific">Pterulicium gracile</name>
    <dbReference type="NCBI Taxonomy" id="1884261"/>
    <lineage>
        <taxon>Eukaryota</taxon>
        <taxon>Fungi</taxon>
        <taxon>Dikarya</taxon>
        <taxon>Basidiomycota</taxon>
        <taxon>Agaricomycotina</taxon>
        <taxon>Agaricomycetes</taxon>
        <taxon>Agaricomycetidae</taxon>
        <taxon>Agaricales</taxon>
        <taxon>Pleurotineae</taxon>
        <taxon>Pterulaceae</taxon>
        <taxon>Pterulicium</taxon>
    </lineage>
</organism>
<keyword evidence="5 7" id="KW-0472">Membrane</keyword>
<feature type="transmembrane region" description="Helical" evidence="7">
    <location>
        <begin position="577"/>
        <end position="596"/>
    </location>
</feature>
<feature type="transmembrane region" description="Helical" evidence="7">
    <location>
        <begin position="169"/>
        <end position="189"/>
    </location>
</feature>
<feature type="transmembrane region" description="Helical" evidence="7">
    <location>
        <begin position="89"/>
        <end position="109"/>
    </location>
</feature>
<dbReference type="EMBL" id="ML178841">
    <property type="protein sequence ID" value="TFK98165.1"/>
    <property type="molecule type" value="Genomic_DNA"/>
</dbReference>
<dbReference type="GO" id="GO:0005783">
    <property type="term" value="C:endoplasmic reticulum"/>
    <property type="evidence" value="ECO:0007669"/>
    <property type="project" value="TreeGrafter"/>
</dbReference>
<feature type="transmembrane region" description="Helical" evidence="7">
    <location>
        <begin position="465"/>
        <end position="491"/>
    </location>
</feature>
<evidence type="ECO:0000313" key="9">
    <source>
        <dbReference type="Proteomes" id="UP000305067"/>
    </source>
</evidence>
<accession>A0A5C3Q7W7</accession>